<dbReference type="KEGG" id="nah:F5544_22675"/>
<dbReference type="EMBL" id="CP046172">
    <property type="protein sequence ID" value="QIS12396.1"/>
    <property type="molecule type" value="Genomic_DNA"/>
</dbReference>
<dbReference type="SUPFAM" id="SSF56266">
    <property type="entry name" value="DmpA/ArgJ-like"/>
    <property type="match status" value="1"/>
</dbReference>
<evidence type="ECO:0000256" key="1">
    <source>
        <dbReference type="ARBA" id="ARBA00007068"/>
    </source>
</evidence>
<dbReference type="Pfam" id="PF03576">
    <property type="entry name" value="Peptidase_S58"/>
    <property type="match status" value="1"/>
</dbReference>
<protein>
    <submittedName>
        <fullName evidence="2">Peptidase S58 family protein</fullName>
    </submittedName>
</protein>
<dbReference type="Gene3D" id="3.60.70.12">
    <property type="entry name" value="L-amino peptidase D-ALA esterase/amidase"/>
    <property type="match status" value="1"/>
</dbReference>
<dbReference type="AlphaFoldDB" id="A0A6G9YH78"/>
<sequence>MGKLSQDQRVPVGGSERDMTIGVVGVRVGHWTDSVGETGCTVLMLPDGSTASCEVRGGAPASRELDALAPDKVVSSVDAIVLTGGSAFGLAAADGVMRYLEERGRGVPTPGGKVPIVPTLALFDLCAGDSAARPTAEHGYTAAAASLGEQVLHGRVGAGAGAYVAHWRGPRRRPGGIGYAEQRLGDVVVGALCVVNAFGDIDDGAASVSLEAVEQLEQLREFAGARTHTTIGAVVTNARLTKVGCRIVAQGAHDGLARALTPPHTRFDGDGFIAAATGEVESDVDTVRLMALASVTEAIRSVAR</sequence>
<dbReference type="GO" id="GO:0004177">
    <property type="term" value="F:aminopeptidase activity"/>
    <property type="evidence" value="ECO:0007669"/>
    <property type="project" value="TreeGrafter"/>
</dbReference>
<accession>A0A6G9YH78</accession>
<dbReference type="PANTHER" id="PTHR36512">
    <property type="entry name" value="D-AMINOPEPTIDASE"/>
    <property type="match status" value="1"/>
</dbReference>
<keyword evidence="3" id="KW-1185">Reference proteome</keyword>
<dbReference type="Proteomes" id="UP000503540">
    <property type="component" value="Chromosome"/>
</dbReference>
<reference evidence="2 3" key="1">
    <citation type="journal article" date="2019" name="ACS Chem. Biol.">
        <title>Identification and Mobilization of a Cryptic Antibiotic Biosynthesis Gene Locus from a Human-Pathogenic Nocardia Isolate.</title>
        <authorList>
            <person name="Herisse M."/>
            <person name="Ishida K."/>
            <person name="Porter J.L."/>
            <person name="Howden B."/>
            <person name="Hertweck C."/>
            <person name="Stinear T.P."/>
            <person name="Pidot S.J."/>
        </authorList>
    </citation>
    <scope>NUCLEOTIDE SEQUENCE [LARGE SCALE GENOMIC DNA]</scope>
    <source>
        <strain evidence="2 3">AUSMDU00012717</strain>
    </source>
</reference>
<organism evidence="2 3">
    <name type="scientific">Nocardia arthritidis</name>
    <dbReference type="NCBI Taxonomy" id="228602"/>
    <lineage>
        <taxon>Bacteria</taxon>
        <taxon>Bacillati</taxon>
        <taxon>Actinomycetota</taxon>
        <taxon>Actinomycetes</taxon>
        <taxon>Mycobacteriales</taxon>
        <taxon>Nocardiaceae</taxon>
        <taxon>Nocardia</taxon>
    </lineage>
</organism>
<dbReference type="InterPro" id="IPR016117">
    <property type="entry name" value="ArgJ-like_dom_sf"/>
</dbReference>
<evidence type="ECO:0000313" key="2">
    <source>
        <dbReference type="EMBL" id="QIS12396.1"/>
    </source>
</evidence>
<comment type="similarity">
    <text evidence="1">Belongs to the peptidase S58 family.</text>
</comment>
<evidence type="ECO:0000313" key="3">
    <source>
        <dbReference type="Proteomes" id="UP000503540"/>
    </source>
</evidence>
<gene>
    <name evidence="2" type="ORF">F5544_22675</name>
</gene>
<dbReference type="InterPro" id="IPR005321">
    <property type="entry name" value="Peptidase_S58_DmpA"/>
</dbReference>
<name>A0A6G9YH78_9NOCA</name>
<proteinExistence type="inferred from homology"/>
<dbReference type="PANTHER" id="PTHR36512:SF3">
    <property type="entry name" value="BLR5678 PROTEIN"/>
    <property type="match status" value="1"/>
</dbReference>
<dbReference type="CDD" id="cd02252">
    <property type="entry name" value="nylC_like"/>
    <property type="match status" value="1"/>
</dbReference>